<gene>
    <name evidence="1" type="ORF">OHU69_10160</name>
</gene>
<reference evidence="1" key="1">
    <citation type="submission" date="2022-10" db="EMBL/GenBank/DDBJ databases">
        <title>The complete genomes of actinobacterial strains from the NBC collection.</title>
        <authorList>
            <person name="Joergensen T.S."/>
            <person name="Alvarez Arevalo M."/>
            <person name="Sterndorff E.B."/>
            <person name="Faurdal D."/>
            <person name="Vuksanovic O."/>
            <person name="Mourched A.-S."/>
            <person name="Charusanti P."/>
            <person name="Shaw S."/>
            <person name="Blin K."/>
            <person name="Weber T."/>
        </authorList>
    </citation>
    <scope>NUCLEOTIDE SEQUENCE</scope>
    <source>
        <strain evidence="1">NBC_00119</strain>
    </source>
</reference>
<sequence>MVEGENFLWTLSHIHRALGNGLYEDCCETLVIRQFKARGRLHIVFQAGSGRLVPDGNLMPSGAVGTDLGRTLNLHEPGTVRALLDAALKRGWRTDDPGTEEIDGWSIFDEVVQYRGATSPDRAVRMDSSF</sequence>
<name>A0AAU1U445_9ACTN</name>
<evidence type="ECO:0000313" key="1">
    <source>
        <dbReference type="EMBL" id="WTS11397.1"/>
    </source>
</evidence>
<dbReference type="AlphaFoldDB" id="A0AAU1U445"/>
<accession>A0AAU1U445</accession>
<proteinExistence type="predicted"/>
<protein>
    <submittedName>
        <fullName evidence="1">Uncharacterized protein</fullName>
    </submittedName>
</protein>
<dbReference type="EMBL" id="CP108195">
    <property type="protein sequence ID" value="WTS11397.1"/>
    <property type="molecule type" value="Genomic_DNA"/>
</dbReference>
<organism evidence="1">
    <name type="scientific">Streptomyces sp. NBC_00119</name>
    <dbReference type="NCBI Taxonomy" id="2975659"/>
    <lineage>
        <taxon>Bacteria</taxon>
        <taxon>Bacillati</taxon>
        <taxon>Actinomycetota</taxon>
        <taxon>Actinomycetes</taxon>
        <taxon>Kitasatosporales</taxon>
        <taxon>Streptomycetaceae</taxon>
        <taxon>Streptomyces</taxon>
    </lineage>
</organism>